<reference evidence="6 7" key="1">
    <citation type="journal article" date="2018" name="Arch. Microbiol.">
        <title>New insights into the metabolic potential of the phototrophic purple bacterium Rhodopila globiformis DSM 161(T) from its draft genome sequence and evidence for a vanadium-dependent nitrogenase.</title>
        <authorList>
            <person name="Imhoff J.F."/>
            <person name="Rahn T."/>
            <person name="Kunzel S."/>
            <person name="Neulinger S.C."/>
        </authorList>
    </citation>
    <scope>NUCLEOTIDE SEQUENCE [LARGE SCALE GENOMIC DNA]</scope>
    <source>
        <strain evidence="6 7">DSM 16996</strain>
    </source>
</reference>
<dbReference type="Gene3D" id="3.40.50.300">
    <property type="entry name" value="P-loop containing nucleotide triphosphate hydrolases"/>
    <property type="match status" value="1"/>
</dbReference>
<dbReference type="PANTHER" id="PTHR11384:SF59">
    <property type="entry name" value="LYSOSOMAL COBALAMIN TRANSPORTER ABCD4"/>
    <property type="match status" value="1"/>
</dbReference>
<proteinExistence type="predicted"/>
<dbReference type="GO" id="GO:0005524">
    <property type="term" value="F:ATP binding"/>
    <property type="evidence" value="ECO:0007669"/>
    <property type="project" value="InterPro"/>
</dbReference>
<dbReference type="Proteomes" id="UP000239089">
    <property type="component" value="Unassembled WGS sequence"/>
</dbReference>
<keyword evidence="7" id="KW-1185">Reference proteome</keyword>
<dbReference type="InterPro" id="IPR050835">
    <property type="entry name" value="ABC_transporter_sub-D"/>
</dbReference>
<comment type="subcellular location">
    <subcellularLocation>
        <location evidence="1">Cell membrane</location>
        <topology evidence="1">Multi-pass membrane protein</topology>
    </subcellularLocation>
</comment>
<dbReference type="PROSITE" id="PS50929">
    <property type="entry name" value="ABC_TM1F"/>
    <property type="match status" value="1"/>
</dbReference>
<keyword evidence="2" id="KW-0813">Transport</keyword>
<dbReference type="EMBL" id="NHSJ01000036">
    <property type="protein sequence ID" value="PPQ32706.1"/>
    <property type="molecule type" value="Genomic_DNA"/>
</dbReference>
<gene>
    <name evidence="6" type="ORF">CCR94_04640</name>
</gene>
<dbReference type="InterPro" id="IPR011527">
    <property type="entry name" value="ABC1_TM_dom"/>
</dbReference>
<organism evidence="6 7">
    <name type="scientific">Rhodoblastus sphagnicola</name>
    <dbReference type="NCBI Taxonomy" id="333368"/>
    <lineage>
        <taxon>Bacteria</taxon>
        <taxon>Pseudomonadati</taxon>
        <taxon>Pseudomonadota</taxon>
        <taxon>Alphaproteobacteria</taxon>
        <taxon>Hyphomicrobiales</taxon>
        <taxon>Rhodoblastaceae</taxon>
        <taxon>Rhodoblastus</taxon>
    </lineage>
</organism>
<evidence type="ECO:0000256" key="1">
    <source>
        <dbReference type="ARBA" id="ARBA00004651"/>
    </source>
</evidence>
<evidence type="ECO:0000256" key="2">
    <source>
        <dbReference type="ARBA" id="ARBA00022448"/>
    </source>
</evidence>
<sequence>MGNTEDRIENNLPKQIAGLIGLIRGSDRRGEVAAFLLALVAIVGATAYAQTLLNAWNQPFYDALARKDGATFARQLVLFAQIAGSLLGLNVAQTWLNQRTKLALRRAIGERLIVDWLAPLIAARLSQAGQLGENPDQRIHEDVRRLTELSTDLGVGLLQSTMLLITFATILWTLSDDLLISIGGTLFAVPGYMVWCALLYSIAASALSWRVGSPLISLNEERYAAEAKLRSVLVHVNEEIESITLNGAEPEAARKLKSVFGDVVTIAKRLAMATTGLAWVTAGVGWLAIVAPILVAAPVYFAGDMTFGKLMMVVGAFNQVQTALGWFVNNFSGIADWRATLSRVVSFHEALSTIERLREGESRIEVQGGHEESFIIDDLWISTRSGHIVLNDPHLVVKAGDRVLIKGDSDDERALFLAISGLWPWGGGSIARPHRQSIVFMSSPGSIAPGPLRLSLTFPHPPDAYDDERIRAALTTVGLEHFATSIDTDDRWDHRLLDDEKQRVTMARALLVRPRWLVIHRALASVDLVSAERIAASFSREMPEVGLIYIGDAPAAPDFFTRMVDFTLERKRPPFHPTVAPRIG</sequence>
<dbReference type="SUPFAM" id="SSF52540">
    <property type="entry name" value="P-loop containing nucleoside triphosphate hydrolases"/>
    <property type="match status" value="1"/>
</dbReference>
<comment type="caution">
    <text evidence="6">The sequence shown here is derived from an EMBL/GenBank/DDBJ whole genome shotgun (WGS) entry which is preliminary data.</text>
</comment>
<evidence type="ECO:0000313" key="6">
    <source>
        <dbReference type="EMBL" id="PPQ32706.1"/>
    </source>
</evidence>
<keyword evidence="3" id="KW-0812">Transmembrane</keyword>
<dbReference type="GO" id="GO:0140359">
    <property type="term" value="F:ABC-type transporter activity"/>
    <property type="evidence" value="ECO:0007669"/>
    <property type="project" value="InterPro"/>
</dbReference>
<dbReference type="SUPFAM" id="SSF90123">
    <property type="entry name" value="ABC transporter transmembrane region"/>
    <property type="match status" value="1"/>
</dbReference>
<dbReference type="RefSeq" id="WP_104506710.1">
    <property type="nucleotide sequence ID" value="NZ_JACIGC010000021.1"/>
</dbReference>
<protein>
    <submittedName>
        <fullName evidence="6">Uncharacterized protein</fullName>
    </submittedName>
</protein>
<dbReference type="InterPro" id="IPR036640">
    <property type="entry name" value="ABC1_TM_sf"/>
</dbReference>
<dbReference type="PANTHER" id="PTHR11384">
    <property type="entry name" value="ATP-BINDING CASSETTE, SUB-FAMILY D MEMBER"/>
    <property type="match status" value="1"/>
</dbReference>
<dbReference type="OrthoDB" id="9810134at2"/>
<dbReference type="AlphaFoldDB" id="A0A2S6NDL5"/>
<evidence type="ECO:0000256" key="4">
    <source>
        <dbReference type="ARBA" id="ARBA00022989"/>
    </source>
</evidence>
<dbReference type="InterPro" id="IPR027417">
    <property type="entry name" value="P-loop_NTPase"/>
</dbReference>
<dbReference type="GO" id="GO:0005886">
    <property type="term" value="C:plasma membrane"/>
    <property type="evidence" value="ECO:0007669"/>
    <property type="project" value="UniProtKB-SubCell"/>
</dbReference>
<evidence type="ECO:0000256" key="3">
    <source>
        <dbReference type="ARBA" id="ARBA00022692"/>
    </source>
</evidence>
<dbReference type="Gene3D" id="1.20.1560.10">
    <property type="entry name" value="ABC transporter type 1, transmembrane domain"/>
    <property type="match status" value="1"/>
</dbReference>
<keyword evidence="5" id="KW-0472">Membrane</keyword>
<accession>A0A2S6NDL5</accession>
<evidence type="ECO:0000313" key="7">
    <source>
        <dbReference type="Proteomes" id="UP000239089"/>
    </source>
</evidence>
<keyword evidence="4" id="KW-1133">Transmembrane helix</keyword>
<dbReference type="Pfam" id="PF06472">
    <property type="entry name" value="ABC_membrane_2"/>
    <property type="match status" value="1"/>
</dbReference>
<evidence type="ECO:0000256" key="5">
    <source>
        <dbReference type="ARBA" id="ARBA00023136"/>
    </source>
</evidence>
<name>A0A2S6NDL5_9HYPH</name>